<dbReference type="PANTHER" id="PTHR43649">
    <property type="entry name" value="ARABINOSE-BINDING PROTEIN-RELATED"/>
    <property type="match status" value="1"/>
</dbReference>
<dbReference type="STRING" id="340099.Teth39_0607"/>
<dbReference type="Proteomes" id="UP000002156">
    <property type="component" value="Chromosome"/>
</dbReference>
<evidence type="ECO:0000256" key="2">
    <source>
        <dbReference type="ARBA" id="ARBA00022729"/>
    </source>
</evidence>
<proteinExistence type="predicted"/>
<keyword evidence="1" id="KW-1003">Cell membrane</keyword>
<organism evidence="6 7">
    <name type="scientific">Thermoanaerobacter pseudethanolicus (strain ATCC 33223 / 39E)</name>
    <name type="common">Clostridium thermohydrosulfuricum</name>
    <dbReference type="NCBI Taxonomy" id="340099"/>
    <lineage>
        <taxon>Bacteria</taxon>
        <taxon>Bacillati</taxon>
        <taxon>Bacillota</taxon>
        <taxon>Clostridia</taxon>
        <taxon>Thermoanaerobacterales</taxon>
        <taxon>Thermoanaerobacteraceae</taxon>
        <taxon>Thermoanaerobacter</taxon>
    </lineage>
</organism>
<dbReference type="InterPro" id="IPR006059">
    <property type="entry name" value="SBP"/>
</dbReference>
<evidence type="ECO:0000256" key="5">
    <source>
        <dbReference type="ARBA" id="ARBA00023288"/>
    </source>
</evidence>
<keyword evidence="4" id="KW-0564">Palmitate</keyword>
<dbReference type="eggNOG" id="COG1653">
    <property type="taxonomic scope" value="Bacteria"/>
</dbReference>
<evidence type="ECO:0000313" key="6">
    <source>
        <dbReference type="EMBL" id="ABY94271.1"/>
    </source>
</evidence>
<sequence length="433" mass="48481" precursor="true">MLKKRFLSMTIIILMILLLYLTGCGNSSTTTEKANAEKTNGSITLTLAVNFPETDVTTQNLKTIAKNFEQENPNIRVNVTSLPDYEATMKTKMAANDLPDMWTTHGWSVMRYSGYLLPLQDQPWASKINPLIKPIITDKEGKIYVLPMDVDVAGIAFNKDVLDKAGVDPDSIKTWDDFKVACDKIKAIGKIPVYLGGSKDDWTVGNFFDWVAPSFLVTDDNHNFRKELKDGTFDWNNYRPVAQLFVDFIKAGYFNKNANEGTWQEVGEALAKGEAGFAFFGNYVIGEAMKYNPNGNYGFMPLPAAYKDGERTVIVGERTAIGVWKDSKYKNEALKFLEYLAKPENINLVAKGNMTPTGLVGDGYKLDAGKLSPYFENAAKYKGFGYFDREYLPNGMWDSLCKTGTGMLAGTMSIDQVIAQLKADYQRLYQQQK</sequence>
<dbReference type="KEGG" id="tpd:Teth39_0607"/>
<dbReference type="SUPFAM" id="SSF53850">
    <property type="entry name" value="Periplasmic binding protein-like II"/>
    <property type="match status" value="1"/>
</dbReference>
<dbReference type="AlphaFoldDB" id="B0K7M2"/>
<accession>B0K7M2</accession>
<gene>
    <name evidence="6" type="ordered locus">Teth39_0607</name>
</gene>
<evidence type="ECO:0000256" key="1">
    <source>
        <dbReference type="ARBA" id="ARBA00022475"/>
    </source>
</evidence>
<keyword evidence="7" id="KW-1185">Reference proteome</keyword>
<dbReference type="EMBL" id="CP000924">
    <property type="protein sequence ID" value="ABY94271.1"/>
    <property type="molecule type" value="Genomic_DNA"/>
</dbReference>
<keyword evidence="5" id="KW-0449">Lipoprotein</keyword>
<dbReference type="HOGENOM" id="CLU_031285_12_3_9"/>
<dbReference type="RefSeq" id="WP_012269089.1">
    <property type="nucleotide sequence ID" value="NC_010321.1"/>
</dbReference>
<name>B0K7M2_THEP3</name>
<reference evidence="7" key="1">
    <citation type="submission" date="2008-01" db="EMBL/GenBank/DDBJ databases">
        <title>Complete sequence of Thermoanaerobacter pseudethanolicus 39E.</title>
        <authorList>
            <person name="Copeland A."/>
            <person name="Lucas S."/>
            <person name="Lapidus A."/>
            <person name="Barry K."/>
            <person name="Glavina del Rio T."/>
            <person name="Dalin E."/>
            <person name="Tice H."/>
            <person name="Pitluck S."/>
            <person name="Bruce D."/>
            <person name="Goodwin L."/>
            <person name="Saunders E."/>
            <person name="Brettin T."/>
            <person name="Detter J.C."/>
            <person name="Han C."/>
            <person name="Schmutz J."/>
            <person name="Larimer F."/>
            <person name="Land M."/>
            <person name="Hauser L."/>
            <person name="Kyrpides N."/>
            <person name="Lykidis A."/>
            <person name="Hemme C."/>
            <person name="Fields M.W."/>
            <person name="He Z."/>
            <person name="Zhou J."/>
            <person name="Richardson P."/>
        </authorList>
    </citation>
    <scope>NUCLEOTIDE SEQUENCE [LARGE SCALE GENOMIC DNA]</scope>
    <source>
        <strain evidence="7">ATCC 33223 / DSM 2355 / 39E</strain>
    </source>
</reference>
<dbReference type="Pfam" id="PF01547">
    <property type="entry name" value="SBP_bac_1"/>
    <property type="match status" value="1"/>
</dbReference>
<dbReference type="Gene3D" id="3.40.190.10">
    <property type="entry name" value="Periplasmic binding protein-like II"/>
    <property type="match status" value="2"/>
</dbReference>
<dbReference type="InterPro" id="IPR050490">
    <property type="entry name" value="Bact_solute-bd_prot1"/>
</dbReference>
<evidence type="ECO:0000256" key="4">
    <source>
        <dbReference type="ARBA" id="ARBA00023139"/>
    </source>
</evidence>
<keyword evidence="2" id="KW-0732">Signal</keyword>
<evidence type="ECO:0000256" key="3">
    <source>
        <dbReference type="ARBA" id="ARBA00023136"/>
    </source>
</evidence>
<evidence type="ECO:0000313" key="7">
    <source>
        <dbReference type="Proteomes" id="UP000002156"/>
    </source>
</evidence>
<protein>
    <submittedName>
        <fullName evidence="6">Extracellular solute-binding protein, family 1</fullName>
    </submittedName>
</protein>
<dbReference type="PANTHER" id="PTHR43649:SF33">
    <property type="entry name" value="POLYGALACTURONAN_RHAMNOGALACTURONAN-BINDING PROTEIN YTCQ"/>
    <property type="match status" value="1"/>
</dbReference>
<keyword evidence="3" id="KW-0472">Membrane</keyword>